<dbReference type="EMBL" id="ASPP01037429">
    <property type="protein sequence ID" value="ETO01779.1"/>
    <property type="molecule type" value="Genomic_DNA"/>
</dbReference>
<gene>
    <name evidence="1" type="ORF">RFI_35660</name>
</gene>
<name>X6LJI3_RETFI</name>
<accession>X6LJI3</accession>
<feature type="non-terminal residue" evidence="1">
    <location>
        <position position="256"/>
    </location>
</feature>
<evidence type="ECO:0000313" key="2">
    <source>
        <dbReference type="Proteomes" id="UP000023152"/>
    </source>
</evidence>
<organism evidence="1 2">
    <name type="scientific">Reticulomyxa filosa</name>
    <dbReference type="NCBI Taxonomy" id="46433"/>
    <lineage>
        <taxon>Eukaryota</taxon>
        <taxon>Sar</taxon>
        <taxon>Rhizaria</taxon>
        <taxon>Retaria</taxon>
        <taxon>Foraminifera</taxon>
        <taxon>Monothalamids</taxon>
        <taxon>Reticulomyxidae</taxon>
        <taxon>Reticulomyxa</taxon>
    </lineage>
</organism>
<evidence type="ECO:0000313" key="1">
    <source>
        <dbReference type="EMBL" id="ETO01779.1"/>
    </source>
</evidence>
<keyword evidence="2" id="KW-1185">Reference proteome</keyword>
<dbReference type="Proteomes" id="UP000023152">
    <property type="component" value="Unassembled WGS sequence"/>
</dbReference>
<comment type="caution">
    <text evidence="1">The sequence shown here is derived from an EMBL/GenBank/DDBJ whole genome shotgun (WGS) entry which is preliminary data.</text>
</comment>
<dbReference type="AlphaFoldDB" id="X6LJI3"/>
<reference evidence="1 2" key="1">
    <citation type="journal article" date="2013" name="Curr. Biol.">
        <title>The Genome of the Foraminiferan Reticulomyxa filosa.</title>
        <authorList>
            <person name="Glockner G."/>
            <person name="Hulsmann N."/>
            <person name="Schleicher M."/>
            <person name="Noegel A.A."/>
            <person name="Eichinger L."/>
            <person name="Gallinger C."/>
            <person name="Pawlowski J."/>
            <person name="Sierra R."/>
            <person name="Euteneuer U."/>
            <person name="Pillet L."/>
            <person name="Moustafa A."/>
            <person name="Platzer M."/>
            <person name="Groth M."/>
            <person name="Szafranski K."/>
            <person name="Schliwa M."/>
        </authorList>
    </citation>
    <scope>NUCLEOTIDE SEQUENCE [LARGE SCALE GENOMIC DNA]</scope>
</reference>
<sequence length="256" mass="29022">MEMKLFNEKEDKHVIMPSQCCILLITNGDNAEIPFNISLYNYQINEYAIIHLSNGQTLTTTVNHHIFVKNKNDYCCIESSDKYPQPLTVDCNNDDKSKSSKGVFILNIDIQFIHSNQTPLLPKVFASLNKNMFANGVLVHNGSEPDQKTTVTIESAIIKVKALEFPLCVECQYNELMNCSRVIRGIYKCSLPESVVYQWHILCEACGKETLKFDEMDNFSIPLTLQYYKVTSNGVVTEIKAQLDNSQNQADFIGSL</sequence>
<protein>
    <submittedName>
        <fullName evidence="1">Uncharacterized protein</fullName>
    </submittedName>
</protein>
<proteinExistence type="predicted"/>